<protein>
    <submittedName>
        <fullName evidence="6">NAD(P)-binding protein</fullName>
    </submittedName>
</protein>
<gene>
    <name evidence="6" type="ORF">FIBSPDRAFT_874627</name>
</gene>
<dbReference type="InterPro" id="IPR036291">
    <property type="entry name" value="NAD(P)-bd_dom_sf"/>
</dbReference>
<reference evidence="6 7" key="1">
    <citation type="journal article" date="2016" name="Mol. Biol. Evol.">
        <title>Comparative Genomics of Early-Diverging Mushroom-Forming Fungi Provides Insights into the Origins of Lignocellulose Decay Capabilities.</title>
        <authorList>
            <person name="Nagy L.G."/>
            <person name="Riley R."/>
            <person name="Tritt A."/>
            <person name="Adam C."/>
            <person name="Daum C."/>
            <person name="Floudas D."/>
            <person name="Sun H."/>
            <person name="Yadav J.S."/>
            <person name="Pangilinan J."/>
            <person name="Larsson K.H."/>
            <person name="Matsuura K."/>
            <person name="Barry K."/>
            <person name="Labutti K."/>
            <person name="Kuo R."/>
            <person name="Ohm R.A."/>
            <person name="Bhattacharya S.S."/>
            <person name="Shirouzu T."/>
            <person name="Yoshinaga Y."/>
            <person name="Martin F.M."/>
            <person name="Grigoriev I.V."/>
            <person name="Hibbett D.S."/>
        </authorList>
    </citation>
    <scope>NUCLEOTIDE SEQUENCE [LARGE SCALE GENOMIC DNA]</scope>
    <source>
        <strain evidence="6 7">CBS 109695</strain>
    </source>
</reference>
<comment type="similarity">
    <text evidence="2">Belongs to the FMP52 family.</text>
</comment>
<dbReference type="Proteomes" id="UP000076532">
    <property type="component" value="Unassembled WGS sequence"/>
</dbReference>
<evidence type="ECO:0000259" key="5">
    <source>
        <dbReference type="Pfam" id="PF01370"/>
    </source>
</evidence>
<name>A0A165XA28_9AGAM</name>
<dbReference type="PANTHER" id="PTHR14097">
    <property type="entry name" value="OXIDOREDUCTASE HTATIP2"/>
    <property type="match status" value="1"/>
</dbReference>
<comment type="subcellular location">
    <subcellularLocation>
        <location evidence="1">Mitochondrion outer membrane</location>
        <topology evidence="1">Peripheral membrane protein</topology>
    </subcellularLocation>
</comment>
<keyword evidence="7" id="KW-1185">Reference proteome</keyword>
<accession>A0A165XA28</accession>
<keyword evidence="3" id="KW-0496">Mitochondrion</keyword>
<dbReference type="InterPro" id="IPR001509">
    <property type="entry name" value="Epimerase_deHydtase"/>
</dbReference>
<dbReference type="EMBL" id="KV417723">
    <property type="protein sequence ID" value="KZP08348.1"/>
    <property type="molecule type" value="Genomic_DNA"/>
</dbReference>
<evidence type="ECO:0000313" key="6">
    <source>
        <dbReference type="EMBL" id="KZP08348.1"/>
    </source>
</evidence>
<evidence type="ECO:0000256" key="1">
    <source>
        <dbReference type="ARBA" id="ARBA00004450"/>
    </source>
</evidence>
<dbReference type="Pfam" id="PF01370">
    <property type="entry name" value="Epimerase"/>
    <property type="match status" value="1"/>
</dbReference>
<dbReference type="GO" id="GO:0005741">
    <property type="term" value="C:mitochondrial outer membrane"/>
    <property type="evidence" value="ECO:0007669"/>
    <property type="project" value="UniProtKB-SubCell"/>
</dbReference>
<keyword evidence="4" id="KW-0472">Membrane</keyword>
<evidence type="ECO:0000256" key="3">
    <source>
        <dbReference type="ARBA" id="ARBA00023128"/>
    </source>
</evidence>
<sequence length="246" mass="26041">MASQSESVLILGATGGTGRYVLAELLSSSHFSKVGEYGRRTTAPDRIVEGADKLEQKTIDFENLGDLSAGKWDVVVITMGTSRKAAGSPEAFEKIDREYVINAARAAKSQDPNHKQRLVYLSSGGANATSPFLYMRSKGLTELGLAELGYGETIVFRPGHLAGPRETPKSAWAPALAMKCIFGGASYFTNSIQIEMSTLAKSISLAAQLGADRLPPAAGAWKAGGRAPFTLLSNAGALALAKFKQQ</sequence>
<organism evidence="6 7">
    <name type="scientific">Athelia psychrophila</name>
    <dbReference type="NCBI Taxonomy" id="1759441"/>
    <lineage>
        <taxon>Eukaryota</taxon>
        <taxon>Fungi</taxon>
        <taxon>Dikarya</taxon>
        <taxon>Basidiomycota</taxon>
        <taxon>Agaricomycotina</taxon>
        <taxon>Agaricomycetes</taxon>
        <taxon>Agaricomycetidae</taxon>
        <taxon>Atheliales</taxon>
        <taxon>Atheliaceae</taxon>
        <taxon>Athelia</taxon>
    </lineage>
</organism>
<evidence type="ECO:0000256" key="4">
    <source>
        <dbReference type="ARBA" id="ARBA00023136"/>
    </source>
</evidence>
<dbReference type="AlphaFoldDB" id="A0A165XA28"/>
<feature type="domain" description="NAD-dependent epimerase/dehydratase" evidence="5">
    <location>
        <begin position="8"/>
        <end position="165"/>
    </location>
</feature>
<proteinExistence type="inferred from homology"/>
<evidence type="ECO:0000313" key="7">
    <source>
        <dbReference type="Proteomes" id="UP000076532"/>
    </source>
</evidence>
<dbReference type="STRING" id="436010.A0A165XA28"/>
<dbReference type="GO" id="GO:0051170">
    <property type="term" value="P:import into nucleus"/>
    <property type="evidence" value="ECO:0007669"/>
    <property type="project" value="TreeGrafter"/>
</dbReference>
<dbReference type="SUPFAM" id="SSF51735">
    <property type="entry name" value="NAD(P)-binding Rossmann-fold domains"/>
    <property type="match status" value="1"/>
</dbReference>
<dbReference type="OrthoDB" id="430436at2759"/>
<evidence type="ECO:0000256" key="2">
    <source>
        <dbReference type="ARBA" id="ARBA00006617"/>
    </source>
</evidence>
<dbReference type="PANTHER" id="PTHR14097:SF7">
    <property type="entry name" value="OXIDOREDUCTASE HTATIP2"/>
    <property type="match status" value="1"/>
</dbReference>
<dbReference type="Gene3D" id="3.40.50.720">
    <property type="entry name" value="NAD(P)-binding Rossmann-like Domain"/>
    <property type="match status" value="1"/>
</dbReference>